<dbReference type="InterPro" id="IPR050104">
    <property type="entry name" value="FMN-dep_NADH:Q_OxRdtase_AzoR1"/>
</dbReference>
<dbReference type="GO" id="GO:0010181">
    <property type="term" value="F:FMN binding"/>
    <property type="evidence" value="ECO:0007669"/>
    <property type="project" value="UniProtKB-UniRule"/>
</dbReference>
<proteinExistence type="inferred from homology"/>
<reference evidence="8 9" key="1">
    <citation type="submission" date="2016-11" db="EMBL/GenBank/DDBJ databases">
        <authorList>
            <person name="Jaros S."/>
            <person name="Januszkiewicz K."/>
            <person name="Wedrychowicz H."/>
        </authorList>
    </citation>
    <scope>NUCLEOTIDE SEQUENCE [LARGE SCALE GENOMIC DNA]</scope>
    <source>
        <strain evidence="8 9">DSM 18899</strain>
    </source>
</reference>
<dbReference type="GO" id="GO:0016655">
    <property type="term" value="F:oxidoreductase activity, acting on NAD(P)H, quinone or similar compound as acceptor"/>
    <property type="evidence" value="ECO:0007669"/>
    <property type="project" value="InterPro"/>
</dbReference>
<evidence type="ECO:0000313" key="9">
    <source>
        <dbReference type="Proteomes" id="UP000186513"/>
    </source>
</evidence>
<evidence type="ECO:0000256" key="3">
    <source>
        <dbReference type="ARBA" id="ARBA00023002"/>
    </source>
</evidence>
<dbReference type="Gene3D" id="3.40.50.360">
    <property type="match status" value="1"/>
</dbReference>
<name>A0A1K2HMI9_9NEIS</name>
<dbReference type="InterPro" id="IPR023048">
    <property type="entry name" value="NADH:quinone_OxRdtase_FMN_depd"/>
</dbReference>
<comment type="similarity">
    <text evidence="6">Belongs to the azoreductase type 1 family.</text>
</comment>
<accession>A0A1K2HMI9</accession>
<evidence type="ECO:0000256" key="6">
    <source>
        <dbReference type="HAMAP-Rule" id="MF_01216"/>
    </source>
</evidence>
<evidence type="ECO:0000256" key="5">
    <source>
        <dbReference type="ARBA" id="ARBA00048542"/>
    </source>
</evidence>
<comment type="function">
    <text evidence="6">Also exhibits azoreductase activity. Catalyzes the reductive cleavage of the azo bond in aromatic azo compounds to the corresponding amines.</text>
</comment>
<comment type="cofactor">
    <cofactor evidence="6">
        <name>FMN</name>
        <dbReference type="ChEBI" id="CHEBI:58210"/>
    </cofactor>
    <text evidence="6">Binds 1 FMN per subunit.</text>
</comment>
<comment type="subunit">
    <text evidence="6">Homodimer.</text>
</comment>
<evidence type="ECO:0000256" key="2">
    <source>
        <dbReference type="ARBA" id="ARBA00022643"/>
    </source>
</evidence>
<evidence type="ECO:0000313" key="8">
    <source>
        <dbReference type="EMBL" id="SFZ77769.1"/>
    </source>
</evidence>
<comment type="catalytic activity">
    <reaction evidence="5">
        <text>N,N-dimethyl-1,4-phenylenediamine + anthranilate + 2 NAD(+) = 2-(4-dimethylaminophenyl)diazenylbenzoate + 2 NADH + 2 H(+)</text>
        <dbReference type="Rhea" id="RHEA:55872"/>
        <dbReference type="ChEBI" id="CHEBI:15378"/>
        <dbReference type="ChEBI" id="CHEBI:15783"/>
        <dbReference type="ChEBI" id="CHEBI:16567"/>
        <dbReference type="ChEBI" id="CHEBI:57540"/>
        <dbReference type="ChEBI" id="CHEBI:57945"/>
        <dbReference type="ChEBI" id="CHEBI:71579"/>
        <dbReference type="EC" id="1.7.1.17"/>
    </reaction>
    <physiologicalReaction direction="right-to-left" evidence="5">
        <dbReference type="Rhea" id="RHEA:55874"/>
    </physiologicalReaction>
</comment>
<dbReference type="InterPro" id="IPR003680">
    <property type="entry name" value="Flavodoxin_fold"/>
</dbReference>
<dbReference type="AlphaFoldDB" id="A0A1K2HMI9"/>
<dbReference type="GO" id="GO:0016652">
    <property type="term" value="F:oxidoreductase activity, acting on NAD(P)H as acceptor"/>
    <property type="evidence" value="ECO:0007669"/>
    <property type="project" value="UniProtKB-UniRule"/>
</dbReference>
<dbReference type="RefSeq" id="WP_072429084.1">
    <property type="nucleotide sequence ID" value="NZ_FPKR01000010.1"/>
</dbReference>
<feature type="binding site" evidence="6">
    <location>
        <position position="9"/>
    </location>
    <ligand>
        <name>FMN</name>
        <dbReference type="ChEBI" id="CHEBI:58210"/>
    </ligand>
</feature>
<dbReference type="EC" id="1.7.1.17" evidence="6"/>
<dbReference type="PANTHER" id="PTHR43741:SF4">
    <property type="entry name" value="FMN-DEPENDENT NADH:QUINONE OXIDOREDUCTASE"/>
    <property type="match status" value="1"/>
</dbReference>
<feature type="binding site" evidence="6">
    <location>
        <begin position="139"/>
        <end position="142"/>
    </location>
    <ligand>
        <name>FMN</name>
        <dbReference type="ChEBI" id="CHEBI:58210"/>
    </ligand>
</feature>
<dbReference type="Proteomes" id="UP000186513">
    <property type="component" value="Unassembled WGS sequence"/>
</dbReference>
<protein>
    <recommendedName>
        <fullName evidence="6">FMN dependent NADH:quinone oxidoreductase</fullName>
        <ecNumber evidence="6">1.6.5.-</ecNumber>
    </recommendedName>
    <alternativeName>
        <fullName evidence="6">Azo-dye reductase</fullName>
    </alternativeName>
    <alternativeName>
        <fullName evidence="6">FMN-dependent NADH-azo compound oxidoreductase</fullName>
    </alternativeName>
    <alternativeName>
        <fullName evidence="6">FMN-dependent NADH-azoreductase</fullName>
        <ecNumber evidence="6">1.7.1.17</ecNumber>
    </alternativeName>
</protein>
<keyword evidence="3 6" id="KW-0560">Oxidoreductase</keyword>
<dbReference type="PANTHER" id="PTHR43741">
    <property type="entry name" value="FMN-DEPENDENT NADH-AZOREDUCTASE 1"/>
    <property type="match status" value="1"/>
</dbReference>
<evidence type="ECO:0000259" key="7">
    <source>
        <dbReference type="Pfam" id="PF02525"/>
    </source>
</evidence>
<dbReference type="OrthoDB" id="9787136at2"/>
<dbReference type="HAMAP" id="MF_01216">
    <property type="entry name" value="Azoreductase_type1"/>
    <property type="match status" value="1"/>
</dbReference>
<dbReference type="GO" id="GO:0009055">
    <property type="term" value="F:electron transfer activity"/>
    <property type="evidence" value="ECO:0007669"/>
    <property type="project" value="UniProtKB-UniRule"/>
</dbReference>
<keyword evidence="1 6" id="KW-0285">Flavoprotein</keyword>
<dbReference type="Pfam" id="PF02525">
    <property type="entry name" value="Flavodoxin_2"/>
    <property type="match status" value="1"/>
</dbReference>
<comment type="catalytic activity">
    <reaction evidence="6">
        <text>2 a quinone + NADH + H(+) = 2 a 1,4-benzosemiquinone + NAD(+)</text>
        <dbReference type="Rhea" id="RHEA:65952"/>
        <dbReference type="ChEBI" id="CHEBI:15378"/>
        <dbReference type="ChEBI" id="CHEBI:57540"/>
        <dbReference type="ChEBI" id="CHEBI:57945"/>
        <dbReference type="ChEBI" id="CHEBI:132124"/>
        <dbReference type="ChEBI" id="CHEBI:134225"/>
    </reaction>
</comment>
<gene>
    <name evidence="6" type="primary">azoR</name>
    <name evidence="8" type="ORF">SAMN02745887_02576</name>
</gene>
<feature type="binding site" evidence="6">
    <location>
        <begin position="95"/>
        <end position="98"/>
    </location>
    <ligand>
        <name>FMN</name>
        <dbReference type="ChEBI" id="CHEBI:58210"/>
    </ligand>
</feature>
<sequence>MKLVHIDSSILGDASASRQLSREVVNAWRAAQPDLQVSYRDLAGDALAQFSGFTLGANGTPAELRDAAQAHEAALSESVLNEFLAADAIVIGAPMYNFAIPSQLKAWIDRVTVAGKTFKYGANGPEGLAGGKRVIIVSTAGGNHVGQPSAAAHEDYLKFVLGFVGISNVQVVHAHGLSMGPEAREAAFTQARQQIDALFETASA</sequence>
<keyword evidence="2 6" id="KW-0288">FMN</keyword>
<feature type="binding site" evidence="6">
    <location>
        <begin position="15"/>
        <end position="17"/>
    </location>
    <ligand>
        <name>FMN</name>
        <dbReference type="ChEBI" id="CHEBI:58210"/>
    </ligand>
</feature>
<keyword evidence="9" id="KW-1185">Reference proteome</keyword>
<dbReference type="SUPFAM" id="SSF52218">
    <property type="entry name" value="Flavoproteins"/>
    <property type="match status" value="1"/>
</dbReference>
<feature type="domain" description="Flavodoxin-like fold" evidence="7">
    <location>
        <begin position="1"/>
        <end position="197"/>
    </location>
</feature>
<evidence type="ECO:0000256" key="4">
    <source>
        <dbReference type="ARBA" id="ARBA00023027"/>
    </source>
</evidence>
<dbReference type="STRING" id="1121279.SAMN02745887_02576"/>
<comment type="function">
    <text evidence="6">Quinone reductase that provides resistance to thiol-specific stress caused by electrophilic quinones.</text>
</comment>
<dbReference type="EC" id="1.6.5.-" evidence="6"/>
<organism evidence="8 9">
    <name type="scientific">Chitinimonas taiwanensis DSM 18899</name>
    <dbReference type="NCBI Taxonomy" id="1121279"/>
    <lineage>
        <taxon>Bacteria</taxon>
        <taxon>Pseudomonadati</taxon>
        <taxon>Pseudomonadota</taxon>
        <taxon>Betaproteobacteria</taxon>
        <taxon>Neisseriales</taxon>
        <taxon>Chitinibacteraceae</taxon>
        <taxon>Chitinimonas</taxon>
    </lineage>
</organism>
<dbReference type="InterPro" id="IPR029039">
    <property type="entry name" value="Flavoprotein-like_sf"/>
</dbReference>
<evidence type="ECO:0000256" key="1">
    <source>
        <dbReference type="ARBA" id="ARBA00022630"/>
    </source>
</evidence>
<keyword evidence="4 6" id="KW-0520">NAD</keyword>
<dbReference type="EMBL" id="FPKR01000010">
    <property type="protein sequence ID" value="SFZ77769.1"/>
    <property type="molecule type" value="Genomic_DNA"/>
</dbReference>